<sequence>MKVLKYDLEFPNKYVGHDFRTDSVNEYGEFDYCDLKIMV</sequence>
<reference evidence="2" key="1">
    <citation type="journal article" date="2015" name="BMC Genomics">
        <title>Draft genome of a commonly misdiagnosed multidrug resistant pathogen Candida auris.</title>
        <authorList>
            <person name="Chatterjee S."/>
            <person name="Alampalli S.V."/>
            <person name="Nageshan R.K."/>
            <person name="Chettiar S.T."/>
            <person name="Joshi S."/>
            <person name="Tatu U.S."/>
        </authorList>
    </citation>
    <scope>NUCLEOTIDE SEQUENCE [LARGE SCALE GENOMIC DNA]</scope>
    <source>
        <strain evidence="2">6684</strain>
    </source>
</reference>
<protein>
    <submittedName>
        <fullName evidence="1">Uncharacterized protein</fullName>
    </submittedName>
</protein>
<gene>
    <name evidence="1" type="ORF">QG37_03352</name>
</gene>
<comment type="caution">
    <text evidence="1">The sequence shown here is derived from an EMBL/GenBank/DDBJ whole genome shotgun (WGS) entry which is preliminary data.</text>
</comment>
<accession>A0A0L0P0L1</accession>
<dbReference type="AlphaFoldDB" id="A0A0L0P0L1"/>
<evidence type="ECO:0000313" key="1">
    <source>
        <dbReference type="EMBL" id="KND99921.1"/>
    </source>
</evidence>
<dbReference type="EMBL" id="LGST01000021">
    <property type="protein sequence ID" value="KND99921.1"/>
    <property type="molecule type" value="Genomic_DNA"/>
</dbReference>
<evidence type="ECO:0000313" key="2">
    <source>
        <dbReference type="Proteomes" id="UP000037122"/>
    </source>
</evidence>
<dbReference type="Proteomes" id="UP000037122">
    <property type="component" value="Unassembled WGS sequence"/>
</dbReference>
<organism evidence="1 2">
    <name type="scientific">Candidozyma auris</name>
    <name type="common">Yeast</name>
    <name type="synonym">Candida auris</name>
    <dbReference type="NCBI Taxonomy" id="498019"/>
    <lineage>
        <taxon>Eukaryota</taxon>
        <taxon>Fungi</taxon>
        <taxon>Dikarya</taxon>
        <taxon>Ascomycota</taxon>
        <taxon>Saccharomycotina</taxon>
        <taxon>Pichiomycetes</taxon>
        <taxon>Metschnikowiaceae</taxon>
        <taxon>Candidozyma</taxon>
    </lineage>
</organism>
<proteinExistence type="predicted"/>
<name>A0A0L0P0L1_CANAR</name>